<evidence type="ECO:0000313" key="2">
    <source>
        <dbReference type="EMBL" id="GGW85139.1"/>
    </source>
</evidence>
<organism evidence="2 3">
    <name type="scientific">Alteromonas halophila</name>
    <dbReference type="NCBI Taxonomy" id="516698"/>
    <lineage>
        <taxon>Bacteria</taxon>
        <taxon>Pseudomonadati</taxon>
        <taxon>Pseudomonadota</taxon>
        <taxon>Gammaproteobacteria</taxon>
        <taxon>Alteromonadales</taxon>
        <taxon>Alteromonadaceae</taxon>
        <taxon>Alteromonas/Salinimonas group</taxon>
        <taxon>Alteromonas</taxon>
    </lineage>
</organism>
<dbReference type="Proteomes" id="UP000631300">
    <property type="component" value="Unassembled WGS sequence"/>
</dbReference>
<comment type="caution">
    <text evidence="2">The sequence shown here is derived from an EMBL/GenBank/DDBJ whole genome shotgun (WGS) entry which is preliminary data.</text>
</comment>
<dbReference type="RefSeq" id="WP_229805057.1">
    <property type="nucleotide sequence ID" value="NZ_BMXP01000003.1"/>
</dbReference>
<protein>
    <submittedName>
        <fullName evidence="2">Uncharacterized protein</fullName>
    </submittedName>
</protein>
<reference evidence="2" key="2">
    <citation type="submission" date="2020-09" db="EMBL/GenBank/DDBJ databases">
        <authorList>
            <person name="Sun Q."/>
            <person name="Kim S."/>
        </authorList>
    </citation>
    <scope>NUCLEOTIDE SEQUENCE</scope>
    <source>
        <strain evidence="2">KCTC 22164</strain>
    </source>
</reference>
<dbReference type="AlphaFoldDB" id="A0A918JKB4"/>
<dbReference type="EMBL" id="BMXP01000003">
    <property type="protein sequence ID" value="GGW85139.1"/>
    <property type="molecule type" value="Genomic_DNA"/>
</dbReference>
<sequence>MTRMALALLLLSTGTLAMAQDVSLHGYVSQGLTQSVDSNFITDHNDISLELTEIGINGRVDINQSVSVVGQAVYLDGGNRFDKGARVDYLFIDWSLPEFAGWKTQLHIGRYKNRHWLYSATRDVPQTRATAVLPQSVYFDRFRDIALGSDGIQAQFKRFTDEGIWEIDWSYGRSDISDTQTKSLLGDIAQGRAKQDFVHQLSVYWQPADMSWRIGLSALDSDFRYEPAATDFLLEGTTDVDRLMLSIQYFSENWEFSSEILREYQTDTGVLAPDFYNRRIGEGGFAQFRYLWDDNFSMLLSFDAFYLYRNDKSGERLEAASGGTVPRYFGYMRTKSVGFRWDIAPRWRFQAEHHWVDGGARTIGFISPFTTIGTEPEWRMWSAQLMYWF</sequence>
<evidence type="ECO:0000256" key="1">
    <source>
        <dbReference type="SAM" id="SignalP"/>
    </source>
</evidence>
<keyword evidence="3" id="KW-1185">Reference proteome</keyword>
<keyword evidence="1" id="KW-0732">Signal</keyword>
<reference evidence="2" key="1">
    <citation type="journal article" date="2014" name="Int. J. Syst. Evol. Microbiol.">
        <title>Complete genome sequence of Corynebacterium casei LMG S-19264T (=DSM 44701T), isolated from a smear-ripened cheese.</title>
        <authorList>
            <consortium name="US DOE Joint Genome Institute (JGI-PGF)"/>
            <person name="Walter F."/>
            <person name="Albersmeier A."/>
            <person name="Kalinowski J."/>
            <person name="Ruckert C."/>
        </authorList>
    </citation>
    <scope>NUCLEOTIDE SEQUENCE</scope>
    <source>
        <strain evidence="2">KCTC 22164</strain>
    </source>
</reference>
<feature type="chain" id="PRO_5036863428" evidence="1">
    <location>
        <begin position="20"/>
        <end position="389"/>
    </location>
</feature>
<feature type="signal peptide" evidence="1">
    <location>
        <begin position="1"/>
        <end position="19"/>
    </location>
</feature>
<gene>
    <name evidence="2" type="ORF">GCM10007391_18760</name>
</gene>
<dbReference type="SUPFAM" id="SSF56935">
    <property type="entry name" value="Porins"/>
    <property type="match status" value="1"/>
</dbReference>
<accession>A0A918JKB4</accession>
<name>A0A918JKB4_9ALTE</name>
<proteinExistence type="predicted"/>
<evidence type="ECO:0000313" key="3">
    <source>
        <dbReference type="Proteomes" id="UP000631300"/>
    </source>
</evidence>